<dbReference type="InParanoid" id="A0A167QMD5"/>
<reference evidence="4" key="1">
    <citation type="submission" date="2015-06" db="EMBL/GenBank/DDBJ databases">
        <title>Expansion of signal transduction pathways in fungi by whole-genome duplication.</title>
        <authorList>
            <consortium name="DOE Joint Genome Institute"/>
            <person name="Corrochano L.M."/>
            <person name="Kuo A."/>
            <person name="Marcet-Houben M."/>
            <person name="Polaino S."/>
            <person name="Salamov A."/>
            <person name="Villalobos J.M."/>
            <person name="Alvarez M.I."/>
            <person name="Avalos J."/>
            <person name="Benito E.P."/>
            <person name="Benoit I."/>
            <person name="Burger G."/>
            <person name="Camino L.P."/>
            <person name="Canovas D."/>
            <person name="Cerda-Olmedo E."/>
            <person name="Cheng J.-F."/>
            <person name="Dominguez A."/>
            <person name="Elias M."/>
            <person name="Eslava A.P."/>
            <person name="Glaser F."/>
            <person name="Grimwood J."/>
            <person name="Gutierrez G."/>
            <person name="Heitman J."/>
            <person name="Henrissat B."/>
            <person name="Iturriaga E.A."/>
            <person name="Lang B.F."/>
            <person name="Lavin J.L."/>
            <person name="Lee S."/>
            <person name="Li W."/>
            <person name="Lindquist E."/>
            <person name="Lopez-Garcia S."/>
            <person name="Luque E.M."/>
            <person name="Marcos A.T."/>
            <person name="Martin J."/>
            <person name="McCluskey K."/>
            <person name="Medina H.R."/>
            <person name="Miralles-Duran A."/>
            <person name="Miyazaki A."/>
            <person name="Munoz-Torres E."/>
            <person name="Oguiza J.A."/>
            <person name="Ohm R."/>
            <person name="Olmedo M."/>
            <person name="Orejas M."/>
            <person name="Ortiz-Castellanos L."/>
            <person name="Pisabarro A.G."/>
            <person name="Rodriguez-Romero J."/>
            <person name="Ruiz-Herrera J."/>
            <person name="Ruiz-Vazquez R."/>
            <person name="Sanz C."/>
            <person name="Schackwitz W."/>
            <person name="Schmutz J."/>
            <person name="Shahriari M."/>
            <person name="Shelest E."/>
            <person name="Silva-Franco F."/>
            <person name="Soanes D."/>
            <person name="Syed K."/>
            <person name="Tagua V.G."/>
            <person name="Talbot N.J."/>
            <person name="Thon M."/>
            <person name="De vries R.P."/>
            <person name="Wiebenga A."/>
            <person name="Yadav J.S."/>
            <person name="Braun E.L."/>
            <person name="Baker S."/>
            <person name="Garre V."/>
            <person name="Horwitz B."/>
            <person name="Torres-Martinez S."/>
            <person name="Idnurm A."/>
            <person name="Herrera-Estrella A."/>
            <person name="Gabaldon T."/>
            <person name="Grigoriev I.V."/>
        </authorList>
    </citation>
    <scope>NUCLEOTIDE SEQUENCE [LARGE SCALE GENOMIC DNA]</scope>
    <source>
        <strain evidence="4">NRRL 1555(-)</strain>
    </source>
</reference>
<evidence type="ECO:0000256" key="1">
    <source>
        <dbReference type="SAM" id="MobiDB-lite"/>
    </source>
</evidence>
<dbReference type="EMBL" id="KV440972">
    <property type="protein sequence ID" value="OAD79921.1"/>
    <property type="molecule type" value="Genomic_DNA"/>
</dbReference>
<feature type="compositionally biased region" description="Basic and acidic residues" evidence="1">
    <location>
        <begin position="391"/>
        <end position="406"/>
    </location>
</feature>
<dbReference type="AlphaFoldDB" id="A0A167QMD5"/>
<feature type="region of interest" description="Disordered" evidence="1">
    <location>
        <begin position="382"/>
        <end position="407"/>
    </location>
</feature>
<dbReference type="STRING" id="763407.A0A167QMD5"/>
<dbReference type="RefSeq" id="XP_018297961.1">
    <property type="nucleotide sequence ID" value="XM_018434714.1"/>
</dbReference>
<dbReference type="VEuPathDB" id="FungiDB:PHYBLDRAFT_162973"/>
<dbReference type="InterPro" id="IPR009686">
    <property type="entry name" value="Senescence/spartin_C"/>
</dbReference>
<gene>
    <name evidence="3" type="ORF">PHYBLDRAFT_162973</name>
</gene>
<evidence type="ECO:0000313" key="3">
    <source>
        <dbReference type="EMBL" id="OAD79921.1"/>
    </source>
</evidence>
<protein>
    <recommendedName>
        <fullName evidence="2">Senescence domain-containing protein</fullName>
    </recommendedName>
</protein>
<feature type="domain" description="Senescence" evidence="2">
    <location>
        <begin position="202"/>
        <end position="342"/>
    </location>
</feature>
<dbReference type="OrthoDB" id="20821at2759"/>
<sequence>MSSTISDPQETLSFLCTLDPVSLSCFENSDFDIIGNGRLLVLVTSPDNPSQAIVLRFFDDDDQECAFSVLEPQTKIWLQQQDLLMVPRHEGGFWRFDFSASDQETFCTFQDMLTLFLRYQNRHNIRNALVMIDAESCKLTQVIAKDIYLQGPRPEDSQAIIDEKMIDKKLPMVVQRMDEIQTIGIDPLSKARVRTMYRTGDALVTGSNWLASALIYAGKTVAREIESRTTQIETTAEPSNTALNMGDNERYCLDVIHQGTGIVQKATASWLSSAFSATISGISNMYTDESLASSDPVQSASRHLGISTLHAATAIASGAAIAAGTILASSGKGVVQVIKKKYVLPRGKPSVREIPRAPHQDVLVYFDGNGMSRQVVVQDDPDNFSWDQLNSDERSENEYDWSRQEEMSQETGDTVELWLDSWPLPPANESETSYEDVSCVERDDTENNPLVKGNVCVYV</sequence>
<evidence type="ECO:0000259" key="2">
    <source>
        <dbReference type="Pfam" id="PF06911"/>
    </source>
</evidence>
<evidence type="ECO:0000313" key="4">
    <source>
        <dbReference type="Proteomes" id="UP000077315"/>
    </source>
</evidence>
<dbReference type="Proteomes" id="UP000077315">
    <property type="component" value="Unassembled WGS sequence"/>
</dbReference>
<proteinExistence type="predicted"/>
<dbReference type="Pfam" id="PF06911">
    <property type="entry name" value="Senescence"/>
    <property type="match status" value="1"/>
</dbReference>
<keyword evidence="4" id="KW-1185">Reference proteome</keyword>
<dbReference type="GeneID" id="28995620"/>
<name>A0A167QMD5_PHYB8</name>
<organism evidence="3 4">
    <name type="scientific">Phycomyces blakesleeanus (strain ATCC 8743b / DSM 1359 / FGSC 10004 / NBRC 33097 / NRRL 1555)</name>
    <dbReference type="NCBI Taxonomy" id="763407"/>
    <lineage>
        <taxon>Eukaryota</taxon>
        <taxon>Fungi</taxon>
        <taxon>Fungi incertae sedis</taxon>
        <taxon>Mucoromycota</taxon>
        <taxon>Mucoromycotina</taxon>
        <taxon>Mucoromycetes</taxon>
        <taxon>Mucorales</taxon>
        <taxon>Phycomycetaceae</taxon>
        <taxon>Phycomyces</taxon>
    </lineage>
</organism>
<accession>A0A167QMD5</accession>